<dbReference type="OrthoDB" id="9789468at2"/>
<dbReference type="InterPro" id="IPR036396">
    <property type="entry name" value="Cyt_P450_sf"/>
</dbReference>
<evidence type="ECO:0000256" key="1">
    <source>
        <dbReference type="ARBA" id="ARBA00010617"/>
    </source>
</evidence>
<dbReference type="InterPro" id="IPR050196">
    <property type="entry name" value="Cytochrome_P450_Monoox"/>
</dbReference>
<evidence type="ECO:0000256" key="3">
    <source>
        <dbReference type="ARBA" id="ARBA00022723"/>
    </source>
</evidence>
<reference evidence="10 11" key="1">
    <citation type="submission" date="2019-08" db="EMBL/GenBank/DDBJ databases">
        <title>Complete genome sequence of Terriglobus albidus strain ORNL.</title>
        <authorList>
            <person name="Podar M."/>
        </authorList>
    </citation>
    <scope>NUCLEOTIDE SEQUENCE [LARGE SCALE GENOMIC DNA]</scope>
    <source>
        <strain evidence="10 11">ORNL</strain>
    </source>
</reference>
<dbReference type="GO" id="GO:0020037">
    <property type="term" value="F:heme binding"/>
    <property type="evidence" value="ECO:0007669"/>
    <property type="project" value="InterPro"/>
</dbReference>
<dbReference type="Pfam" id="PF00067">
    <property type="entry name" value="p450"/>
    <property type="match status" value="1"/>
</dbReference>
<dbReference type="AlphaFoldDB" id="A0A5B9EI00"/>
<keyword evidence="9" id="KW-0812">Transmembrane</keyword>
<keyword evidence="3 7" id="KW-0479">Metal-binding</keyword>
<dbReference type="Gene3D" id="1.10.630.10">
    <property type="entry name" value="Cytochrome P450"/>
    <property type="match status" value="1"/>
</dbReference>
<comment type="cofactor">
    <cofactor evidence="7">
        <name>heme</name>
        <dbReference type="ChEBI" id="CHEBI:30413"/>
    </cofactor>
</comment>
<dbReference type="InterPro" id="IPR002401">
    <property type="entry name" value="Cyt_P450_E_grp-I"/>
</dbReference>
<evidence type="ECO:0000256" key="2">
    <source>
        <dbReference type="ARBA" id="ARBA00022617"/>
    </source>
</evidence>
<comment type="similarity">
    <text evidence="1 8">Belongs to the cytochrome P450 family.</text>
</comment>
<evidence type="ECO:0000256" key="4">
    <source>
        <dbReference type="ARBA" id="ARBA00023002"/>
    </source>
</evidence>
<evidence type="ECO:0000256" key="6">
    <source>
        <dbReference type="ARBA" id="ARBA00023033"/>
    </source>
</evidence>
<keyword evidence="5 7" id="KW-0408">Iron</keyword>
<dbReference type="InterPro" id="IPR001128">
    <property type="entry name" value="Cyt_P450"/>
</dbReference>
<dbReference type="InterPro" id="IPR017972">
    <property type="entry name" value="Cyt_P450_CS"/>
</dbReference>
<dbReference type="PRINTS" id="PR00385">
    <property type="entry name" value="P450"/>
</dbReference>
<evidence type="ECO:0000313" key="11">
    <source>
        <dbReference type="Proteomes" id="UP000321820"/>
    </source>
</evidence>
<feature type="transmembrane region" description="Helical" evidence="9">
    <location>
        <begin position="28"/>
        <end position="49"/>
    </location>
</feature>
<keyword evidence="9" id="KW-1133">Transmembrane helix</keyword>
<evidence type="ECO:0000256" key="9">
    <source>
        <dbReference type="SAM" id="Phobius"/>
    </source>
</evidence>
<dbReference type="PANTHER" id="PTHR24291:SF50">
    <property type="entry name" value="BIFUNCTIONAL ALBAFLAVENONE MONOOXYGENASE_TERPENE SYNTHASE"/>
    <property type="match status" value="1"/>
</dbReference>
<proteinExistence type="inferred from homology"/>
<keyword evidence="9" id="KW-0472">Membrane</keyword>
<keyword evidence="2 7" id="KW-0349">Heme</keyword>
<keyword evidence="4 8" id="KW-0560">Oxidoreductase</keyword>
<protein>
    <submittedName>
        <fullName evidence="10">Cytochrome P450</fullName>
    </submittedName>
</protein>
<dbReference type="PROSITE" id="PS00086">
    <property type="entry name" value="CYTOCHROME_P450"/>
    <property type="match status" value="1"/>
</dbReference>
<dbReference type="SUPFAM" id="SSF48264">
    <property type="entry name" value="Cytochrome P450"/>
    <property type="match status" value="1"/>
</dbReference>
<keyword evidence="11" id="KW-1185">Reference proteome</keyword>
<evidence type="ECO:0000256" key="8">
    <source>
        <dbReference type="RuleBase" id="RU000461"/>
    </source>
</evidence>
<name>A0A5B9EI00_9BACT</name>
<dbReference type="GO" id="GO:0016705">
    <property type="term" value="F:oxidoreductase activity, acting on paired donors, with incorporation or reduction of molecular oxygen"/>
    <property type="evidence" value="ECO:0007669"/>
    <property type="project" value="InterPro"/>
</dbReference>
<evidence type="ECO:0000256" key="5">
    <source>
        <dbReference type="ARBA" id="ARBA00023004"/>
    </source>
</evidence>
<dbReference type="PRINTS" id="PR00463">
    <property type="entry name" value="EP450I"/>
</dbReference>
<dbReference type="EMBL" id="CP042806">
    <property type="protein sequence ID" value="QEE30725.1"/>
    <property type="molecule type" value="Genomic_DNA"/>
</dbReference>
<evidence type="ECO:0000256" key="7">
    <source>
        <dbReference type="PIRSR" id="PIRSR602401-1"/>
    </source>
</evidence>
<gene>
    <name evidence="10" type="ORF">FTW19_23645</name>
</gene>
<dbReference type="PANTHER" id="PTHR24291">
    <property type="entry name" value="CYTOCHROME P450 FAMILY 4"/>
    <property type="match status" value="1"/>
</dbReference>
<keyword evidence="6 8" id="KW-0503">Monooxygenase</keyword>
<dbReference type="KEGG" id="talb:FTW19_23645"/>
<organism evidence="10 11">
    <name type="scientific">Terriglobus albidus</name>
    <dbReference type="NCBI Taxonomy" id="1592106"/>
    <lineage>
        <taxon>Bacteria</taxon>
        <taxon>Pseudomonadati</taxon>
        <taxon>Acidobacteriota</taxon>
        <taxon>Terriglobia</taxon>
        <taxon>Terriglobales</taxon>
        <taxon>Acidobacteriaceae</taxon>
        <taxon>Terriglobus</taxon>
    </lineage>
</organism>
<feature type="binding site" description="axial binding residue" evidence="7">
    <location>
        <position position="444"/>
    </location>
    <ligand>
        <name>heme</name>
        <dbReference type="ChEBI" id="CHEBI:30413"/>
    </ligand>
    <ligandPart>
        <name>Fe</name>
        <dbReference type="ChEBI" id="CHEBI:18248"/>
    </ligandPart>
</feature>
<dbReference type="GO" id="GO:0004497">
    <property type="term" value="F:monooxygenase activity"/>
    <property type="evidence" value="ECO:0007669"/>
    <property type="project" value="UniProtKB-KW"/>
</dbReference>
<accession>A0A5B9EI00</accession>
<dbReference type="GO" id="GO:0005506">
    <property type="term" value="F:iron ion binding"/>
    <property type="evidence" value="ECO:0007669"/>
    <property type="project" value="InterPro"/>
</dbReference>
<evidence type="ECO:0000313" key="10">
    <source>
        <dbReference type="EMBL" id="QEE30725.1"/>
    </source>
</evidence>
<dbReference type="Proteomes" id="UP000321820">
    <property type="component" value="Chromosome"/>
</dbReference>
<sequence>MEPNSPRCSSIHASMAGSRSTAPSNRSISAFIAAPFAFASILPAIPYSISEARHAMSDMPLTETTLKGLPFLGSAIPLSRDALSLFTTSLQDADRVRMRVFGRTVLLLSHPQDIEEVLVRRRDEYGRSAEILKLQPIFGKGLLASDGDLWRKQRSLLQPNFGHAALKEYAAQMHKTIARLMGTWNDDAVLDVHPAMMQYTREVICAVLFGDPVAGEQQQLGEAVTTVFGDLRSEILYLPLWRRLPFKRSRSWNQAVAVLDRSIRTAIGQRRNLPPSGSDLLDLLMHASTADGYTMSDEQLRDEILTFFLAGHETAALGLTWALHLLAQHPAVQQKVTEEVTALLNDGGSLAESFTKLPWTTAVVKEALRLYPPVWSMGRRAVANTELESAPVENGTDIWICVYRLHRDPRWYPDPHTFEPERWIDAPPPRSFTYLPFGIGPRVCIGQHFAMMESIIGLAAILSRFRVEATAKAAPEFSAWITLRPKTPIRLRLREFRDNTRG</sequence>